<evidence type="ECO:0000259" key="7">
    <source>
        <dbReference type="Pfam" id="PF01850"/>
    </source>
</evidence>
<dbReference type="GO" id="GO:0004540">
    <property type="term" value="F:RNA nuclease activity"/>
    <property type="evidence" value="ECO:0007669"/>
    <property type="project" value="InterPro"/>
</dbReference>
<evidence type="ECO:0000313" key="9">
    <source>
        <dbReference type="Proteomes" id="UP000216998"/>
    </source>
</evidence>
<dbReference type="InterPro" id="IPR022907">
    <property type="entry name" value="VapC_family"/>
</dbReference>
<dbReference type="HAMAP" id="MF_00265">
    <property type="entry name" value="VapC_Nob1"/>
    <property type="match status" value="1"/>
</dbReference>
<comment type="function">
    <text evidence="6">Toxic component of a toxin-antitoxin (TA) system. An RNase.</text>
</comment>
<dbReference type="InterPro" id="IPR044153">
    <property type="entry name" value="PIN_Pae0151-like"/>
</dbReference>
<keyword evidence="5 6" id="KW-0460">Magnesium</keyword>
<dbReference type="OrthoDB" id="1524147at2"/>
<gene>
    <name evidence="6" type="primary">vapC</name>
    <name evidence="8" type="ORF">CHU95_08850</name>
</gene>
<evidence type="ECO:0000256" key="5">
    <source>
        <dbReference type="ARBA" id="ARBA00022842"/>
    </source>
</evidence>
<dbReference type="RefSeq" id="WP_094455783.1">
    <property type="nucleotide sequence ID" value="NZ_NOXU01000026.1"/>
</dbReference>
<keyword evidence="2 6" id="KW-0540">Nuclease</keyword>
<dbReference type="GO" id="GO:0000287">
    <property type="term" value="F:magnesium ion binding"/>
    <property type="evidence" value="ECO:0007669"/>
    <property type="project" value="UniProtKB-UniRule"/>
</dbReference>
<keyword evidence="4 6" id="KW-0378">Hydrolase</keyword>
<accession>A0A255Z1D6</accession>
<dbReference type="PANTHER" id="PTHR35901:SF1">
    <property type="entry name" value="EXONUCLEASE VAPC9"/>
    <property type="match status" value="1"/>
</dbReference>
<comment type="caution">
    <text evidence="8">The sequence shown here is derived from an EMBL/GenBank/DDBJ whole genome shotgun (WGS) entry which is preliminary data.</text>
</comment>
<name>A0A255Z1D6_9PROT</name>
<evidence type="ECO:0000256" key="3">
    <source>
        <dbReference type="ARBA" id="ARBA00022723"/>
    </source>
</evidence>
<dbReference type="InterPro" id="IPR029060">
    <property type="entry name" value="PIN-like_dom_sf"/>
</dbReference>
<protein>
    <recommendedName>
        <fullName evidence="6">Ribonuclease VapC</fullName>
        <shortName evidence="6">RNase VapC</shortName>
        <ecNumber evidence="6">3.1.-.-</ecNumber>
    </recommendedName>
    <alternativeName>
        <fullName evidence="6">Toxin VapC</fullName>
    </alternativeName>
</protein>
<evidence type="ECO:0000256" key="4">
    <source>
        <dbReference type="ARBA" id="ARBA00022801"/>
    </source>
</evidence>
<dbReference type="InterPro" id="IPR051619">
    <property type="entry name" value="TypeII_TA_RNase_PINc/VapC"/>
</dbReference>
<sequence length="150" mass="16303">MRLVVDASVIAKWVLPEPMSAEARALLDHEVMVPDLAFAEIANLLTMRVIRGEMTASEASRALQIVLSLNPVSFPSRDLVSEALAMAGNLRHPAYDLVYVALARQQGARFVTADKRLVAKIRNLDMPPPWASLVTPLTDFQPGASAPTLS</sequence>
<dbReference type="PANTHER" id="PTHR35901">
    <property type="entry name" value="RIBONUCLEASE VAPC3"/>
    <property type="match status" value="1"/>
</dbReference>
<evidence type="ECO:0000256" key="6">
    <source>
        <dbReference type="HAMAP-Rule" id="MF_00265"/>
    </source>
</evidence>
<proteinExistence type="inferred from homology"/>
<dbReference type="SUPFAM" id="SSF88723">
    <property type="entry name" value="PIN domain-like"/>
    <property type="match status" value="1"/>
</dbReference>
<reference evidence="8 9" key="1">
    <citation type="submission" date="2017-07" db="EMBL/GenBank/DDBJ databases">
        <title>Niveispirillum cyanobacteriorum sp. nov., isolated from cyanobacterial aggregates in a eutrophic lake.</title>
        <authorList>
            <person name="Cai H."/>
        </authorList>
    </citation>
    <scope>NUCLEOTIDE SEQUENCE [LARGE SCALE GENOMIC DNA]</scope>
    <source>
        <strain evidence="9">TH1-14</strain>
    </source>
</reference>
<dbReference type="Gene3D" id="3.40.50.1010">
    <property type="entry name" value="5'-nuclease"/>
    <property type="match status" value="1"/>
</dbReference>
<feature type="binding site" evidence="6">
    <location>
        <position position="6"/>
    </location>
    <ligand>
        <name>Mg(2+)</name>
        <dbReference type="ChEBI" id="CHEBI:18420"/>
    </ligand>
</feature>
<organism evidence="8 9">
    <name type="scientific">Niveispirillum lacus</name>
    <dbReference type="NCBI Taxonomy" id="1981099"/>
    <lineage>
        <taxon>Bacteria</taxon>
        <taxon>Pseudomonadati</taxon>
        <taxon>Pseudomonadota</taxon>
        <taxon>Alphaproteobacteria</taxon>
        <taxon>Rhodospirillales</taxon>
        <taxon>Azospirillaceae</taxon>
        <taxon>Niveispirillum</taxon>
    </lineage>
</organism>
<keyword evidence="6" id="KW-0800">Toxin</keyword>
<keyword evidence="3 6" id="KW-0479">Metal-binding</keyword>
<evidence type="ECO:0000256" key="1">
    <source>
        <dbReference type="ARBA" id="ARBA00022649"/>
    </source>
</evidence>
<keyword evidence="1 6" id="KW-1277">Toxin-antitoxin system</keyword>
<dbReference type="EMBL" id="NOXU01000026">
    <property type="protein sequence ID" value="OYQ35313.1"/>
    <property type="molecule type" value="Genomic_DNA"/>
</dbReference>
<dbReference type="GO" id="GO:0090729">
    <property type="term" value="F:toxin activity"/>
    <property type="evidence" value="ECO:0007669"/>
    <property type="project" value="UniProtKB-KW"/>
</dbReference>
<dbReference type="AlphaFoldDB" id="A0A255Z1D6"/>
<comment type="similarity">
    <text evidence="6">Belongs to the PINc/VapC protein family.</text>
</comment>
<keyword evidence="9" id="KW-1185">Reference proteome</keyword>
<dbReference type="Proteomes" id="UP000216998">
    <property type="component" value="Unassembled WGS sequence"/>
</dbReference>
<dbReference type="GO" id="GO:0016787">
    <property type="term" value="F:hydrolase activity"/>
    <property type="evidence" value="ECO:0007669"/>
    <property type="project" value="UniProtKB-KW"/>
</dbReference>
<evidence type="ECO:0000313" key="8">
    <source>
        <dbReference type="EMBL" id="OYQ35313.1"/>
    </source>
</evidence>
<feature type="binding site" evidence="6">
    <location>
        <position position="96"/>
    </location>
    <ligand>
        <name>Mg(2+)</name>
        <dbReference type="ChEBI" id="CHEBI:18420"/>
    </ligand>
</feature>
<comment type="cofactor">
    <cofactor evidence="6">
        <name>Mg(2+)</name>
        <dbReference type="ChEBI" id="CHEBI:18420"/>
    </cofactor>
</comment>
<evidence type="ECO:0000256" key="2">
    <source>
        <dbReference type="ARBA" id="ARBA00022722"/>
    </source>
</evidence>
<dbReference type="EC" id="3.1.-.-" evidence="6"/>
<dbReference type="CDD" id="cd09873">
    <property type="entry name" value="PIN_Pae0151-like"/>
    <property type="match status" value="1"/>
</dbReference>
<dbReference type="Pfam" id="PF01850">
    <property type="entry name" value="PIN"/>
    <property type="match status" value="1"/>
</dbReference>
<feature type="domain" description="PIN" evidence="7">
    <location>
        <begin position="4"/>
        <end position="117"/>
    </location>
</feature>
<dbReference type="InterPro" id="IPR002716">
    <property type="entry name" value="PIN_dom"/>
</dbReference>